<keyword evidence="1" id="KW-1133">Transmembrane helix</keyword>
<keyword evidence="1" id="KW-0812">Transmembrane</keyword>
<dbReference type="InterPro" id="IPR052724">
    <property type="entry name" value="GT117_domain-containing"/>
</dbReference>
<dbReference type="EMBL" id="AP025523">
    <property type="protein sequence ID" value="BDE08099.1"/>
    <property type="molecule type" value="Genomic_DNA"/>
</dbReference>
<protein>
    <submittedName>
        <fullName evidence="2">Uncharacterized protein</fullName>
    </submittedName>
</protein>
<proteinExistence type="predicted"/>
<evidence type="ECO:0000313" key="3">
    <source>
        <dbReference type="Proteomes" id="UP001317532"/>
    </source>
</evidence>
<feature type="transmembrane region" description="Helical" evidence="1">
    <location>
        <begin position="69"/>
        <end position="91"/>
    </location>
</feature>
<feature type="transmembrane region" description="Helical" evidence="1">
    <location>
        <begin position="33"/>
        <end position="57"/>
    </location>
</feature>
<sequence length="486" mass="51096">MLAVACAFALPLVVLLATVRTSVGYWDTGDLQTVAWIAGIPYPTGYPLYVILAWTWTHALPLASVAMRVNALSAIAIAAGSAAVCAAALLLDVAADFALLGGFLFAFAHTVWYRATYADAHPVGFAVAFAAIVLAVRWARRGDARALAAAILTGGVALGLDNTTVLLIPGALVVAAGRRPPLRATALALAVACGIVAASYAYLPLRSAQVTAARLDPTLALGVAPGRPFWDDHHPATRAGFLALVAGTDWGAESAAGRLVSPAAAVKAARRFLPELRDDLHPGLAAIALLGLTFAAAAEPVIVLGLVLAAIVPALFGASYPPEADPQRYAFTLYAVAALGIAVFVSRMVRAVRADFAIAARAVAAGVLVVAIGREMLRADDLRWYRDDRSAAQFGADVVRSTADGAIVVVPWDYATPLAYRAYVEHAFGNRVVVCGFVEDYRDDYARWSGAHQIAVVGKSLPIVPGFRTRLLHDGDPFVFELVRVR</sequence>
<dbReference type="KEGG" id="vab:WPS_33750"/>
<feature type="transmembrane region" description="Helical" evidence="1">
    <location>
        <begin position="356"/>
        <end position="373"/>
    </location>
</feature>
<organism evidence="2 3">
    <name type="scientific">Vulcanimicrobium alpinum</name>
    <dbReference type="NCBI Taxonomy" id="3016050"/>
    <lineage>
        <taxon>Bacteria</taxon>
        <taxon>Bacillati</taxon>
        <taxon>Vulcanimicrobiota</taxon>
        <taxon>Vulcanimicrobiia</taxon>
        <taxon>Vulcanimicrobiales</taxon>
        <taxon>Vulcanimicrobiaceae</taxon>
        <taxon>Vulcanimicrobium</taxon>
    </lineage>
</organism>
<dbReference type="AlphaFoldDB" id="A0AAN2CB69"/>
<gene>
    <name evidence="2" type="ORF">WPS_33750</name>
</gene>
<feature type="transmembrane region" description="Helical" evidence="1">
    <location>
        <begin position="146"/>
        <end position="174"/>
    </location>
</feature>
<keyword evidence="1" id="KW-0472">Membrane</keyword>
<dbReference type="PANTHER" id="PTHR16214">
    <property type="entry name" value="TRANSMEMBRANE PROTEIN 260"/>
    <property type="match status" value="1"/>
</dbReference>
<name>A0AAN2CB69_UNVUL</name>
<feature type="transmembrane region" description="Helical" evidence="1">
    <location>
        <begin position="122"/>
        <end position="140"/>
    </location>
</feature>
<dbReference type="PANTHER" id="PTHR16214:SF3">
    <property type="entry name" value="TRANSMEMBRANE PROTEIN 260"/>
    <property type="match status" value="1"/>
</dbReference>
<keyword evidence="3" id="KW-1185">Reference proteome</keyword>
<dbReference type="InterPro" id="IPR021280">
    <property type="entry name" value="TMEM260-like"/>
</dbReference>
<feature type="transmembrane region" description="Helical" evidence="1">
    <location>
        <begin position="186"/>
        <end position="203"/>
    </location>
</feature>
<accession>A0AAN2CB69</accession>
<reference evidence="2 3" key="1">
    <citation type="journal article" date="2022" name="ISME Commun">
        <title>Vulcanimicrobium alpinus gen. nov. sp. nov., the first cultivated representative of the candidate phylum 'Eremiobacterota', is a metabolically versatile aerobic anoxygenic phototroph.</title>
        <authorList>
            <person name="Yabe S."/>
            <person name="Muto K."/>
            <person name="Abe K."/>
            <person name="Yokota A."/>
            <person name="Staudigel H."/>
            <person name="Tebo B.M."/>
        </authorList>
    </citation>
    <scope>NUCLEOTIDE SEQUENCE [LARGE SCALE GENOMIC DNA]</scope>
    <source>
        <strain evidence="2 3">WC8-2</strain>
    </source>
</reference>
<evidence type="ECO:0000256" key="1">
    <source>
        <dbReference type="SAM" id="Phobius"/>
    </source>
</evidence>
<feature type="transmembrane region" description="Helical" evidence="1">
    <location>
        <begin position="284"/>
        <end position="317"/>
    </location>
</feature>
<dbReference type="Proteomes" id="UP001317532">
    <property type="component" value="Chromosome"/>
</dbReference>
<evidence type="ECO:0000313" key="2">
    <source>
        <dbReference type="EMBL" id="BDE08099.1"/>
    </source>
</evidence>
<dbReference type="RefSeq" id="WP_317995650.1">
    <property type="nucleotide sequence ID" value="NZ_AP025523.1"/>
</dbReference>
<dbReference type="Pfam" id="PF11028">
    <property type="entry name" value="TMEM260-like"/>
    <property type="match status" value="1"/>
</dbReference>
<feature type="transmembrane region" description="Helical" evidence="1">
    <location>
        <begin position="329"/>
        <end position="350"/>
    </location>
</feature>